<evidence type="ECO:0000313" key="1">
    <source>
        <dbReference type="EMBL" id="THH12195.1"/>
    </source>
</evidence>
<sequence length="353" mass="40497">MHIPMTFANYQHKLPFLLHDGRIPVKHRGDPWYDDGSIILLAGSMAFKVYKGILVRRSALFKRMLELDIPENTVASLRAENCLVVQTNHHEHDLSKALLLTNAGFEAWPLPEFVEFDALAPLLQLSATYELNILRAVLLRPLFRHHLMRAELYEEWDGITPLPDPLDPVRLINFARETSLHSLIPIALVDLALFVPESALLAAKEPRRKSPYAPGLLDEHDEAMCATLREYNVSLSLKLRRMLQGLDAGPSYSLKPQRTCDCRFKPLFDHIVAIMEHRAWGGSTARYHSLIDIVAAVRRNDMRINFCPNCLIKIDAEVMKMYRSWWQGVPNRLGFFGQELKDFIIEDLRELQA</sequence>
<comment type="caution">
    <text evidence="1">The sequence shown here is derived from an EMBL/GenBank/DDBJ whole genome shotgun (WGS) entry which is preliminary data.</text>
</comment>
<name>A0A4S4LK30_9AGAM</name>
<gene>
    <name evidence="1" type="ORF">EW146_g7779</name>
</gene>
<proteinExistence type="predicted"/>
<dbReference type="EMBL" id="SGPL01000476">
    <property type="protein sequence ID" value="THH12195.1"/>
    <property type="molecule type" value="Genomic_DNA"/>
</dbReference>
<organism evidence="1 2">
    <name type="scientific">Bondarzewia mesenterica</name>
    <dbReference type="NCBI Taxonomy" id="1095465"/>
    <lineage>
        <taxon>Eukaryota</taxon>
        <taxon>Fungi</taxon>
        <taxon>Dikarya</taxon>
        <taxon>Basidiomycota</taxon>
        <taxon>Agaricomycotina</taxon>
        <taxon>Agaricomycetes</taxon>
        <taxon>Russulales</taxon>
        <taxon>Bondarzewiaceae</taxon>
        <taxon>Bondarzewia</taxon>
    </lineage>
</organism>
<reference evidence="1 2" key="1">
    <citation type="submission" date="2019-02" db="EMBL/GenBank/DDBJ databases">
        <title>Genome sequencing of the rare red list fungi Bondarzewia mesenterica.</title>
        <authorList>
            <person name="Buettner E."/>
            <person name="Kellner H."/>
        </authorList>
    </citation>
    <scope>NUCLEOTIDE SEQUENCE [LARGE SCALE GENOMIC DNA]</scope>
    <source>
        <strain evidence="1 2">DSM 108281</strain>
    </source>
</reference>
<dbReference type="OrthoDB" id="3036049at2759"/>
<accession>A0A4S4LK30</accession>
<evidence type="ECO:0000313" key="2">
    <source>
        <dbReference type="Proteomes" id="UP000310158"/>
    </source>
</evidence>
<evidence type="ECO:0008006" key="3">
    <source>
        <dbReference type="Google" id="ProtNLM"/>
    </source>
</evidence>
<keyword evidence="2" id="KW-1185">Reference proteome</keyword>
<protein>
    <recommendedName>
        <fullName evidence="3">BTB domain-containing protein</fullName>
    </recommendedName>
</protein>
<dbReference type="AlphaFoldDB" id="A0A4S4LK30"/>
<dbReference type="Proteomes" id="UP000310158">
    <property type="component" value="Unassembled WGS sequence"/>
</dbReference>